<dbReference type="PROSITE" id="PS50011">
    <property type="entry name" value="PROTEIN_KINASE_DOM"/>
    <property type="match status" value="1"/>
</dbReference>
<evidence type="ECO:0000256" key="1">
    <source>
        <dbReference type="ARBA" id="ARBA00022679"/>
    </source>
</evidence>
<keyword evidence="1" id="KW-0808">Transferase</keyword>
<evidence type="ECO:0000256" key="3">
    <source>
        <dbReference type="ARBA" id="ARBA00022777"/>
    </source>
</evidence>
<organism evidence="11 12">
    <name type="scientific">Loxostege sticticalis</name>
    <name type="common">Beet webworm moth</name>
    <dbReference type="NCBI Taxonomy" id="481309"/>
    <lineage>
        <taxon>Eukaryota</taxon>
        <taxon>Metazoa</taxon>
        <taxon>Ecdysozoa</taxon>
        <taxon>Arthropoda</taxon>
        <taxon>Hexapoda</taxon>
        <taxon>Insecta</taxon>
        <taxon>Pterygota</taxon>
        <taxon>Neoptera</taxon>
        <taxon>Endopterygota</taxon>
        <taxon>Lepidoptera</taxon>
        <taxon>Glossata</taxon>
        <taxon>Ditrysia</taxon>
        <taxon>Pyraloidea</taxon>
        <taxon>Crambidae</taxon>
        <taxon>Pyraustinae</taxon>
        <taxon>Loxostege</taxon>
    </lineage>
</organism>
<dbReference type="Pfam" id="PF00069">
    <property type="entry name" value="Pkinase"/>
    <property type="match status" value="1"/>
</dbReference>
<dbReference type="SUPFAM" id="SSF56112">
    <property type="entry name" value="Protein kinase-like (PK-like)"/>
    <property type="match status" value="1"/>
</dbReference>
<comment type="catalytic activity">
    <reaction evidence="9">
        <text>L-tyrosyl-[protein] + ATP = O-phospho-L-tyrosyl-[protein] + ADP + H(+)</text>
        <dbReference type="Rhea" id="RHEA:10596"/>
        <dbReference type="Rhea" id="RHEA-COMP:10136"/>
        <dbReference type="Rhea" id="RHEA-COMP:20101"/>
        <dbReference type="ChEBI" id="CHEBI:15378"/>
        <dbReference type="ChEBI" id="CHEBI:30616"/>
        <dbReference type="ChEBI" id="CHEBI:46858"/>
        <dbReference type="ChEBI" id="CHEBI:61978"/>
        <dbReference type="ChEBI" id="CHEBI:456216"/>
        <dbReference type="EC" id="2.7.12.2"/>
    </reaction>
</comment>
<comment type="similarity">
    <text evidence="5">Belongs to the protein kinase superfamily. STE Ser/Thr protein kinase family. MAP kinase kinase subfamily.</text>
</comment>
<dbReference type="InterPro" id="IPR008271">
    <property type="entry name" value="Ser/Thr_kinase_AS"/>
</dbReference>
<evidence type="ECO:0000256" key="6">
    <source>
        <dbReference type="ARBA" id="ARBA00038999"/>
    </source>
</evidence>
<accession>A0ABD0THD7</accession>
<evidence type="ECO:0000256" key="2">
    <source>
        <dbReference type="ARBA" id="ARBA00022741"/>
    </source>
</evidence>
<gene>
    <name evidence="11" type="ORF">ABMA28_014579</name>
</gene>
<dbReference type="PANTHER" id="PTHR48013:SF9">
    <property type="entry name" value="DUAL SPECIFICITY MITOGEN-ACTIVATED PROTEIN KINASE KINASE 5"/>
    <property type="match status" value="1"/>
</dbReference>
<evidence type="ECO:0000259" key="10">
    <source>
        <dbReference type="PROSITE" id="PS50011"/>
    </source>
</evidence>
<dbReference type="SMART" id="SM00220">
    <property type="entry name" value="S_TKc"/>
    <property type="match status" value="1"/>
</dbReference>
<evidence type="ECO:0000256" key="7">
    <source>
        <dbReference type="ARBA" id="ARBA00049014"/>
    </source>
</evidence>
<comment type="catalytic activity">
    <reaction evidence="7">
        <text>L-seryl-[protein] + ATP = O-phospho-L-seryl-[protein] + ADP + H(+)</text>
        <dbReference type="Rhea" id="RHEA:17989"/>
        <dbReference type="Rhea" id="RHEA-COMP:9863"/>
        <dbReference type="Rhea" id="RHEA-COMP:11604"/>
        <dbReference type="ChEBI" id="CHEBI:15378"/>
        <dbReference type="ChEBI" id="CHEBI:29999"/>
        <dbReference type="ChEBI" id="CHEBI:30616"/>
        <dbReference type="ChEBI" id="CHEBI:83421"/>
        <dbReference type="ChEBI" id="CHEBI:456216"/>
        <dbReference type="EC" id="2.7.12.2"/>
    </reaction>
</comment>
<keyword evidence="2" id="KW-0547">Nucleotide-binding</keyword>
<protein>
    <recommendedName>
        <fullName evidence="6">mitogen-activated protein kinase kinase</fullName>
        <ecNumber evidence="6">2.7.12.2</ecNumber>
    </recommendedName>
</protein>
<dbReference type="Gene3D" id="3.30.200.20">
    <property type="entry name" value="Phosphorylase Kinase, domain 1"/>
    <property type="match status" value="1"/>
</dbReference>
<evidence type="ECO:0000256" key="4">
    <source>
        <dbReference type="ARBA" id="ARBA00022840"/>
    </source>
</evidence>
<sequence>MAEFATPIKKNKAVESEVVTIPPSPFLNRLGYGTGVNVMQLVRSPRAGQMRSPWALKMLNKRVKPCKVYSERLKVEADLLQRMSHPNIVGFRAFSKDKILYLGMEACDLSLGDMIGKRAEDDGEPFVPEQMLKVAADISKALDYLHTKMQILHGDMKSYNILVNGDFVICKLCDFGVTVPLDENGIFDKKKAGKKAVYFGTEAWSAPEVIHGGQITTKSDIWPLGLTLWEMMALMPPHSQQDDTMDDSVDALNNSDADASMEEGDLFSEKYGTRPPVPVNISEKTYAHPLALFYCCTETMPSMRPSALHLATAAQDMLEQCQQR</sequence>
<dbReference type="EMBL" id="JBEDNZ010000005">
    <property type="protein sequence ID" value="KAL0842485.1"/>
    <property type="molecule type" value="Genomic_DNA"/>
</dbReference>
<dbReference type="EC" id="2.7.12.2" evidence="6"/>
<dbReference type="AlphaFoldDB" id="A0ABD0THD7"/>
<comment type="caution">
    <text evidence="11">The sequence shown here is derived from an EMBL/GenBank/DDBJ whole genome shotgun (WGS) entry which is preliminary data.</text>
</comment>
<comment type="catalytic activity">
    <reaction evidence="8">
        <text>L-threonyl-[protein] + ATP = O-phospho-L-threonyl-[protein] + ADP + H(+)</text>
        <dbReference type="Rhea" id="RHEA:46608"/>
        <dbReference type="Rhea" id="RHEA-COMP:11060"/>
        <dbReference type="Rhea" id="RHEA-COMP:11605"/>
        <dbReference type="ChEBI" id="CHEBI:15378"/>
        <dbReference type="ChEBI" id="CHEBI:30013"/>
        <dbReference type="ChEBI" id="CHEBI:30616"/>
        <dbReference type="ChEBI" id="CHEBI:61977"/>
        <dbReference type="ChEBI" id="CHEBI:456216"/>
        <dbReference type="EC" id="2.7.12.2"/>
    </reaction>
</comment>
<evidence type="ECO:0000256" key="5">
    <source>
        <dbReference type="ARBA" id="ARBA00038035"/>
    </source>
</evidence>
<evidence type="ECO:0000313" key="11">
    <source>
        <dbReference type="EMBL" id="KAL0842485.1"/>
    </source>
</evidence>
<dbReference type="InterPro" id="IPR000719">
    <property type="entry name" value="Prot_kinase_dom"/>
</dbReference>
<name>A0ABD0THD7_LOXSC</name>
<evidence type="ECO:0000313" key="12">
    <source>
        <dbReference type="Proteomes" id="UP001549921"/>
    </source>
</evidence>
<dbReference type="Gene3D" id="1.10.510.10">
    <property type="entry name" value="Transferase(Phosphotransferase) domain 1"/>
    <property type="match status" value="1"/>
</dbReference>
<dbReference type="GO" id="GO:0005524">
    <property type="term" value="F:ATP binding"/>
    <property type="evidence" value="ECO:0007669"/>
    <property type="project" value="UniProtKB-KW"/>
</dbReference>
<dbReference type="PANTHER" id="PTHR48013">
    <property type="entry name" value="DUAL SPECIFICITY MITOGEN-ACTIVATED PROTEIN KINASE KINASE 5-RELATED"/>
    <property type="match status" value="1"/>
</dbReference>
<evidence type="ECO:0000256" key="9">
    <source>
        <dbReference type="ARBA" id="ARBA00051693"/>
    </source>
</evidence>
<feature type="domain" description="Protein kinase" evidence="10">
    <location>
        <begin position="24"/>
        <end position="324"/>
    </location>
</feature>
<dbReference type="GO" id="GO:0004708">
    <property type="term" value="F:MAP kinase kinase activity"/>
    <property type="evidence" value="ECO:0007669"/>
    <property type="project" value="UniProtKB-EC"/>
</dbReference>
<keyword evidence="4" id="KW-0067">ATP-binding</keyword>
<dbReference type="PIRSF" id="PIRSF000654">
    <property type="entry name" value="Integrin-linked_kinase"/>
    <property type="match status" value="1"/>
</dbReference>
<evidence type="ECO:0000256" key="8">
    <source>
        <dbReference type="ARBA" id="ARBA00049299"/>
    </source>
</evidence>
<keyword evidence="3" id="KW-0418">Kinase</keyword>
<dbReference type="InterPro" id="IPR011009">
    <property type="entry name" value="Kinase-like_dom_sf"/>
</dbReference>
<proteinExistence type="inferred from homology"/>
<reference evidence="11 12" key="1">
    <citation type="submission" date="2024-06" db="EMBL/GenBank/DDBJ databases">
        <title>A chromosome-level genome assembly of beet webworm, Loxostege sticticalis.</title>
        <authorList>
            <person name="Zhang Y."/>
        </authorList>
    </citation>
    <scope>NUCLEOTIDE SEQUENCE [LARGE SCALE GENOMIC DNA]</scope>
    <source>
        <strain evidence="11">AQ028</strain>
        <tissue evidence="11">Male pupae</tissue>
    </source>
</reference>
<dbReference type="PROSITE" id="PS00108">
    <property type="entry name" value="PROTEIN_KINASE_ST"/>
    <property type="match status" value="1"/>
</dbReference>
<dbReference type="Proteomes" id="UP001549921">
    <property type="component" value="Unassembled WGS sequence"/>
</dbReference>